<dbReference type="PROSITE" id="PS50956">
    <property type="entry name" value="HTH_ASNC_2"/>
    <property type="match status" value="1"/>
</dbReference>
<dbReference type="InterPro" id="IPR011008">
    <property type="entry name" value="Dimeric_a/b-barrel"/>
</dbReference>
<dbReference type="Gene3D" id="1.10.10.10">
    <property type="entry name" value="Winged helix-like DNA-binding domain superfamily/Winged helix DNA-binding domain"/>
    <property type="match status" value="1"/>
</dbReference>
<evidence type="ECO:0000313" key="7">
    <source>
        <dbReference type="Proteomes" id="UP000196151"/>
    </source>
</evidence>
<dbReference type="InterPro" id="IPR019888">
    <property type="entry name" value="Tscrpt_reg_AsnC-like"/>
</dbReference>
<evidence type="ECO:0000313" key="5">
    <source>
        <dbReference type="EMBL" id="OUZ35516.1"/>
    </source>
</evidence>
<reference evidence="6" key="2">
    <citation type="submission" date="2017-05" db="EMBL/GenBank/DDBJ databases">
        <authorList>
            <consortium name="The Broad Institute Genomics Platform"/>
            <consortium name="The Broad Institute Genomic Center for Infectious Diseases"/>
            <person name="Earl A."/>
            <person name="Manson A."/>
            <person name="Schwartman J."/>
            <person name="Gilmore M."/>
            <person name="Abouelleil A."/>
            <person name="Cao P."/>
            <person name="Chapman S."/>
            <person name="Cusick C."/>
            <person name="Shea T."/>
            <person name="Young S."/>
            <person name="Neafsey D."/>
            <person name="Nusbaum C."/>
            <person name="Birren B."/>
        </authorList>
    </citation>
    <scope>NUCLEOTIDE SEQUENCE</scope>
    <source>
        <strain evidence="6">9D6_DIV0238</strain>
    </source>
</reference>
<dbReference type="InterPro" id="IPR011991">
    <property type="entry name" value="ArsR-like_HTH"/>
</dbReference>
<dbReference type="OrthoDB" id="34294at2"/>
<organism evidence="5">
    <name type="scientific">Candidatus Enterococcus dunnyi</name>
    <dbReference type="NCBI Taxonomy" id="1834192"/>
    <lineage>
        <taxon>Bacteria</taxon>
        <taxon>Bacillati</taxon>
        <taxon>Bacillota</taxon>
        <taxon>Bacilli</taxon>
        <taxon>Lactobacillales</taxon>
        <taxon>Enterococcaceae</taxon>
        <taxon>Enterococcus</taxon>
    </lineage>
</organism>
<keyword evidence="1" id="KW-0805">Transcription regulation</keyword>
<reference evidence="6" key="3">
    <citation type="submission" date="2024-03" db="EMBL/GenBank/DDBJ databases">
        <title>The Genome Sequence of Enterococcus sp. DIV0238c.</title>
        <authorList>
            <consortium name="The Broad Institute Genomics Platform"/>
            <consortium name="The Broad Institute Microbial Omics Core"/>
            <consortium name="The Broad Institute Genomic Center for Infectious Diseases"/>
            <person name="Earl A."/>
            <person name="Manson A."/>
            <person name="Gilmore M."/>
            <person name="Schwartman J."/>
            <person name="Shea T."/>
            <person name="Abouelleil A."/>
            <person name="Cao P."/>
            <person name="Chapman S."/>
            <person name="Cusick C."/>
            <person name="Young S."/>
            <person name="Neafsey D."/>
            <person name="Nusbaum C."/>
            <person name="Birren B."/>
        </authorList>
    </citation>
    <scope>NUCLEOTIDE SEQUENCE</scope>
    <source>
        <strain evidence="6">9D6_DIV0238</strain>
    </source>
</reference>
<name>A0A200JE94_9ENTE</name>
<dbReference type="PANTHER" id="PTHR30154:SF53">
    <property type="entry name" value="HTH-TYPE TRANSCRIPTIONAL REGULATOR LRPC"/>
    <property type="match status" value="1"/>
</dbReference>
<gene>
    <name evidence="6" type="ORF">A5889_000301</name>
    <name evidence="5" type="ORF">A5889_000992</name>
</gene>
<proteinExistence type="predicted"/>
<accession>A0A200JE94</accession>
<keyword evidence="2" id="KW-0238">DNA-binding</keyword>
<dbReference type="InterPro" id="IPR036390">
    <property type="entry name" value="WH_DNA-bd_sf"/>
</dbReference>
<sequence>MDRTDYKLLQILHENSRISIVELSRQVNLSRPSVKERIDKLVEKGIIKSFTIQTSLNQYNETITFFSELSQVTLPLEKIIPMLKQLPQVNEVHIVSGEVNYLVKATVQNTTEMKELLAKWMRFAKVKSSIVLETPIENHYHFEVDN</sequence>
<dbReference type="AlphaFoldDB" id="A0A200JE94"/>
<dbReference type="Pfam" id="PF13412">
    <property type="entry name" value="HTH_24"/>
    <property type="match status" value="1"/>
</dbReference>
<dbReference type="RefSeq" id="WP_087640119.1">
    <property type="nucleotide sequence ID" value="NZ_CP147246.1"/>
</dbReference>
<feature type="domain" description="HTH asnC-type" evidence="4">
    <location>
        <begin position="1"/>
        <end position="62"/>
    </location>
</feature>
<dbReference type="InterPro" id="IPR000485">
    <property type="entry name" value="AsnC-type_HTH_dom"/>
</dbReference>
<dbReference type="GO" id="GO:0043565">
    <property type="term" value="F:sequence-specific DNA binding"/>
    <property type="evidence" value="ECO:0007669"/>
    <property type="project" value="InterPro"/>
</dbReference>
<dbReference type="GO" id="GO:0005829">
    <property type="term" value="C:cytosol"/>
    <property type="evidence" value="ECO:0007669"/>
    <property type="project" value="TreeGrafter"/>
</dbReference>
<dbReference type="Proteomes" id="UP000196151">
    <property type="component" value="Chromosome"/>
</dbReference>
<protein>
    <recommendedName>
        <fullName evidence="4">HTH asnC-type domain-containing protein</fullName>
    </recommendedName>
</protein>
<dbReference type="PROSITE" id="PS00519">
    <property type="entry name" value="HTH_ASNC_1"/>
    <property type="match status" value="1"/>
</dbReference>
<dbReference type="InterPro" id="IPR019885">
    <property type="entry name" value="Tscrpt_reg_HTH_AsnC-type_CS"/>
</dbReference>
<dbReference type="SUPFAM" id="SSF46785">
    <property type="entry name" value="Winged helix' DNA-binding domain"/>
    <property type="match status" value="1"/>
</dbReference>
<evidence type="ECO:0000313" key="6">
    <source>
        <dbReference type="EMBL" id="WYJ92822.1"/>
    </source>
</evidence>
<dbReference type="Gene3D" id="3.30.70.920">
    <property type="match status" value="1"/>
</dbReference>
<keyword evidence="7" id="KW-1185">Reference proteome</keyword>
<evidence type="ECO:0000256" key="3">
    <source>
        <dbReference type="ARBA" id="ARBA00023163"/>
    </source>
</evidence>
<evidence type="ECO:0000259" key="4">
    <source>
        <dbReference type="PROSITE" id="PS50956"/>
    </source>
</evidence>
<dbReference type="GO" id="GO:0043200">
    <property type="term" value="P:response to amino acid"/>
    <property type="evidence" value="ECO:0007669"/>
    <property type="project" value="TreeGrafter"/>
</dbReference>
<dbReference type="PRINTS" id="PR00033">
    <property type="entry name" value="HTHASNC"/>
</dbReference>
<evidence type="ECO:0000256" key="1">
    <source>
        <dbReference type="ARBA" id="ARBA00023015"/>
    </source>
</evidence>
<dbReference type="PANTHER" id="PTHR30154">
    <property type="entry name" value="LEUCINE-RESPONSIVE REGULATORY PROTEIN"/>
    <property type="match status" value="1"/>
</dbReference>
<dbReference type="CDD" id="cd00090">
    <property type="entry name" value="HTH_ARSR"/>
    <property type="match status" value="1"/>
</dbReference>
<dbReference type="SUPFAM" id="SSF54909">
    <property type="entry name" value="Dimeric alpha+beta barrel"/>
    <property type="match status" value="1"/>
</dbReference>
<dbReference type="SMART" id="SM00344">
    <property type="entry name" value="HTH_ASNC"/>
    <property type="match status" value="1"/>
</dbReference>
<dbReference type="InterPro" id="IPR036388">
    <property type="entry name" value="WH-like_DNA-bd_sf"/>
</dbReference>
<dbReference type="InterPro" id="IPR019887">
    <property type="entry name" value="Tscrpt_reg_AsnC/Lrp_C"/>
</dbReference>
<dbReference type="EMBL" id="CP147246">
    <property type="protein sequence ID" value="WYJ92822.1"/>
    <property type="molecule type" value="Genomic_DNA"/>
</dbReference>
<reference evidence="5" key="1">
    <citation type="submission" date="2017-05" db="EMBL/GenBank/DDBJ databases">
        <title>The Genome Sequence of Enterococcus sp. 9D6_DIV0238.</title>
        <authorList>
            <consortium name="The Broad Institute Genomics Platform"/>
            <consortium name="The Broad Institute Genomic Center for Infectious Diseases"/>
            <person name="Earl A."/>
            <person name="Manson A."/>
            <person name="Schwartman J."/>
            <person name="Gilmore M."/>
            <person name="Abouelleil A."/>
            <person name="Cao P."/>
            <person name="Chapman S."/>
            <person name="Cusick C."/>
            <person name="Shea T."/>
            <person name="Young S."/>
            <person name="Neafsey D."/>
            <person name="Nusbaum C."/>
            <person name="Birren B."/>
        </authorList>
    </citation>
    <scope>NUCLEOTIDE SEQUENCE [LARGE SCALE GENOMIC DNA]</scope>
    <source>
        <strain evidence="5">9D6_DIV0238</strain>
    </source>
</reference>
<dbReference type="Pfam" id="PF01037">
    <property type="entry name" value="AsnC_trans_reg"/>
    <property type="match status" value="1"/>
</dbReference>
<dbReference type="EMBL" id="NIBQ01000001">
    <property type="protein sequence ID" value="OUZ35516.1"/>
    <property type="molecule type" value="Genomic_DNA"/>
</dbReference>
<evidence type="ECO:0000256" key="2">
    <source>
        <dbReference type="ARBA" id="ARBA00023125"/>
    </source>
</evidence>
<keyword evidence="3" id="KW-0804">Transcription</keyword>